<dbReference type="Proteomes" id="UP000829447">
    <property type="component" value="Linkage Group LG28"/>
</dbReference>
<dbReference type="EMBL" id="CM040481">
    <property type="protein sequence ID" value="MCI4395132.1"/>
    <property type="molecule type" value="Genomic_DNA"/>
</dbReference>
<keyword evidence="2" id="KW-1185">Reference proteome</keyword>
<organism evidence="1 2">
    <name type="scientific">Pangasianodon gigas</name>
    <name type="common">Mekong giant catfish</name>
    <name type="synonym">Pangasius gigas</name>
    <dbReference type="NCBI Taxonomy" id="30993"/>
    <lineage>
        <taxon>Eukaryota</taxon>
        <taxon>Metazoa</taxon>
        <taxon>Chordata</taxon>
        <taxon>Craniata</taxon>
        <taxon>Vertebrata</taxon>
        <taxon>Euteleostomi</taxon>
        <taxon>Actinopterygii</taxon>
        <taxon>Neopterygii</taxon>
        <taxon>Teleostei</taxon>
        <taxon>Ostariophysi</taxon>
        <taxon>Siluriformes</taxon>
        <taxon>Pangasiidae</taxon>
        <taxon>Pangasianodon</taxon>
    </lineage>
</organism>
<protein>
    <submittedName>
        <fullName evidence="1">Uncharacterized protein</fullName>
    </submittedName>
</protein>
<evidence type="ECO:0000313" key="2">
    <source>
        <dbReference type="Proteomes" id="UP000829447"/>
    </source>
</evidence>
<sequence length="4021" mass="451222">MVVDFRRSQSNHSPLNIDGSSVEIVKNIKFLGVHLTENLNWSLNTSSISKKAQQRLYFLRRLRKAHLPPPILTIENDKDSYRLSWGAEHLDNVVLTNTLLQSGFLVSFMVDARGGAMRGCRHNGLRIIVPPRKCSAPTRVTCRLVKRHRVATMPLVEGDGITGRIIELGPTGSPFLGKLHLPTAPPPLNEGESLVSRILQLGPPGTKFLGPVIVEIPHFAALRGSERELVVLRSETGESWREHHCEHTEEELNQILNGMDEELDSPEELEKKRICRIITRDFPQFFAVVSRIRQDSHLIGPEGGVLSSSLVPQVQAVFPEGALTKRIRVGLQAQPIGPEVVKRILGNKATFSPIVTLEPRRRKFHKPITMTIPIPKTSTNEGSSSSMLGETPTLRLLCSITGGTTPAQWEDITGSTPLTFINQCVSFTTNVSARFWLIDCRQSQESVTFGTQLYREIICVPYMAKFVIFAKTLDPIEARLRCFCMTDDKMDKTLEQQENFTEVARSRDVEVLEGKPIFVDCFGNLVPLTKSGQHHVFSFYAFKENRLALFIKIRDSAQEPCGRLSFTKEPRTYRSLNHNAICNLNITLPVYSKESDSDQDADEESEKTHDKYEDETESTEFSTLHTHMVHDPATLASPDLLSDVSDMKQDLIKISGFLTNDVSEQSLVDGLKYYVDNEDEEEPFEIVEKVKEDLEKVGKILSVGNFGKETEKSKCSDKQAAEVKSQMIEPLLREVRITRAADCSSVLQKDASGMVSHLSTDLESYLQHLPVTAHPVQEENIVEETFTEVVLPQKRHPPRIKKPARKKLKEREFVSCSSEDELERMSSEESLDGDTLLGDSELGVPPVPPVSPKVIETPIGSIKDRVKALQKKVEEEEKEESVKVREVRRITAVQSKTFPTMRETEENYTLPPKSQKSPRSQTERIEHSMSVKELMKAFQTGQDPSKSKSGLFEHKAITKLVVTSTTKVSEESKNAQISDLQTSAMKPSAEEINSQSITGESSQIIHDQYQQNKISDEIIHEQARRTSEDPSVSKTSVDISISNKDSWRPSSLHSENTLIRVREDLNDAPEVHRIQHGEQGEISNMSSCYEEEDKEEILFSGDKIIQNKECTKELCQEDTAKDSTVTLEVWHHEEEQCIPEILHYKKLSTSHERRTSEDPQISPDRKPSEDFSAVIKEELEESPEYQLFIHAAGSSPVSYTSYSETHIIQDGNQVEHTAVVHHSYKPKPAVRFAPAVVQSEKFISTIIHDEEINEKLKRSTQAGGDSTDIMFRNRTPRTSLGEYEAYEEFEQTAQTSPDQEVKSPTEPKDQPEEKGAMQLEYTESGSPTKSAVQTRLETQETEEKDQQDQDTVQVTFYMEIKSPLHTELEFMQKSPSDIKSQVQTEQELSFQVERDQVSQDMGSNEVSSVETAESEEFQQMSSRPRDLEDTQPVTISDLKRNSPEMTPDKEDISSHKSLDLMQVSSTEIKTVQTELEETHLHETEEVQHLCITTVEKRSATETQTQARTEEGIGFTVESGISESHDPPVPEETKQLTGIYEISSDEFQETQQMPYSTFSTSSTDILDDLQYITSDPESGFKSDSPEMTPGKEDFSTQKSPDSVQVSSREIKSPVQTERTVEKTTFTETKTQAHAEEGISFTVESGISVQNLDDSYESPVPEETKQLTGIYEISSDEFQENHQMPYSTSSTSSPDILDDPQHITSDPESGCKSDSQVMSPGKEDFSTHKSPDSVQVSSREIKSPVQTERTGLHETGEDEQQEYKTIVEKFSPTEIQTKIQTEEEINVDLGVDSPVQDLHDTYQVYALKETKQTREISSEETAESEKFQEIQRRLYSIVNLSDLQSVMTSGPESACQVDPQETISGKKDLSSPDSVQVSSTEIKIPDQTELEKTHLHETEDEFQHVCITTVEKTTFTETKTQSHAKEGICFTVESGFSVQNLDDSYEAPVPGETKQLRGIYEISSDEFQENHQMPYSTSSTSSPDILNDLQYITSDPESGCKSDSQVMSPGKEDFSTHKSPESVQVSSREIKSPVQTERTGLHETGEDEQQEYKATVEKFSPTEIQTKIQTEEEINVDLGVDSPVQDLHDTYQVYALKETKQTREISSEETAESEEFQEIQQRLFSVVNLSDLQSVMMSGPESACQVDPQETTSGQKDLSSVSMQVSSTKIKCPDQTELEKTHLHETEVEDQHGFMTIEEKLSSSIIVEVEDDCLVQDLHDSCKVSPVKETKQMRGIENVYSVQTAKSERFQEIQQTLSRPDNLKDLQPVTMSDPKSVCQGDSLETTPIKEDLSSNKSPDSIEPSPTKDFLCPDSLETSPTGQRTDSKSPDQLYQTSNDSQNSQLIVSLTENIELEISNEMTIQREAEIPGSQCLSTPIKPLPSPLDEENVQSSGLVQRQATPDEEILYMGMKVGTFDEMKDPEMEKFDSASYVELMVEDVMMAEGMLIQSEDNASLYSEIPDTHEPSVPLKPALEGNDEEDQEIREVKKQFTPEEKMFKMAAKIRVFDEIEKETKTRKVRFDFTTSSQDRDDEQQKTEEDFQSCDESLLDYEEEDTKQKCGPESSIVLSSYQQSEQCDDTPLTELLQEEPEQALSESQVSACTYSHEYGASEIGEMEMEVLPMQIYIDKKELSQEDFLPECLIKEDKADTMAALAEDSAAMLVDNKPDSNSDIECHIINEKTVEMPQSFIDTVCPVNVGKAKEEHQPHPCGYEEDHGGKSQTISELIQGDLVPWSAELEDDESFNSQIEAEEQKINSQTSDTRSQGSTPEMPPVRTPTENGQPNPFLFQEGKLFEMTRGGAIDMSRRSMEEERDAFVFFPISEDPSEDSPCEKVRESTMEFSASLEISLDSKHSKDSLQDGSGPSDELRDSESHSDSESPKEKDLGFDSSIADIDTATSTVTRSIYSEQDMESSDSSAEDDQHSVIEIPTPTQDDLMLPSVETLHISSHWSLSSKKDPAAEPESRKPKSKIPVKATSFDHVLGKADSTEQNQRPKSEADIGLSDFISDVHSSSVKPKTPVSKIPVSVEQTPSGAHHSGQPQHTHEGGGAEKSPDEKDSPRTVLDVDGRSTQFQTPSVGEDIFETRPNWEDCVETQMQRLSDSSSPDQSKVDWNDDADRKEEVLSIIADLLGFSWTELAKELEFNENEVHQVRVENPNSLQEQSAALLQRWTEREGKHATEDCLIKKLTKINRMDIVHLIKTQLNKSVQEQTSRTYAEIERTLDHSEALSSVQEVSPRMVRRVDISQKPPAAVSEEDLSVASLLDIPSWAEPVGHAHSESIHGDMVEELEVTQDVWACQEGGTDSANLPPQGPLSAADQDADQALSEPEDHNVLSLSPAAEAPKPYFFNFSQSAIDRFSRELSKDWHSNQAEFLAYMSQGHAEEHLESPPDDRSPVYEKSDMEESEKSSSEFLQSRLSGSEAYKVLQLTENNQGPGEELTPSVDQMMQRSAPEDWTQQTPDLTRTLSESDYVFVNPESHQLPAGEHAEFDSACHYEGNMEKQEPSEGWNEVSQTPEAETEGVSPEESPQMIIPSVQDATPPEESLEPRHLSEELRDDQHFSLQEQKPDLQKTHNIYTEDAEMQREVQFEKKITSDCSILKDSILQQDVSPFSHSDVSPQTPDTVRATQHFEFGEVLWAPERTTNQESYQLLTKVPETATSQSSKRPQSESFMSDSPSQFSEEASFSRSFSESDQTTVRSLSTDEALALLQKLVPTENPLTGEGVALEITESRRSKSDDETITKPLSKAEEPEIMKIQKEHAQVLQSAFHLPEEQEMFLTNSDYSELGLEQNVAWATCASIKPQEHGAQSLSTSETGEEENQDSVQDCVEAPVIQETLEESEEKEEPHRLKKSLQAYICSSEEAPPHGDVMNDYDDDDDLRRADGEADVPPQTETEELYMEERGTLHITQVSQKAVVRRCASAEDRTEGRAHSRAVKRTVVKSDGDETEVMFTEQCKAAVVRVVSKPVSETVNETVSETGKHFQKAHLDTHLASANDDITQGEDEEQAFSEVHFAEGCRMEEAGV</sequence>
<accession>A0ACC5XVC1</accession>
<comment type="caution">
    <text evidence="1">The sequence shown here is derived from an EMBL/GenBank/DDBJ whole genome shotgun (WGS) entry which is preliminary data.</text>
</comment>
<name>A0ACC5XVC1_PANGG</name>
<evidence type="ECO:0000313" key="1">
    <source>
        <dbReference type="EMBL" id="MCI4395132.1"/>
    </source>
</evidence>
<reference evidence="1 2" key="1">
    <citation type="journal article" date="2022" name="bioRxiv">
        <title>An ancient truncated duplication of the anti-Mullerian hormone receptor type 2 gene is a potential conserved master sex determinant in the Pangasiidae catfish family.</title>
        <authorList>
            <person name="Wen M."/>
            <person name="Pan Q."/>
            <person name="Jouanno E."/>
            <person name="Montfort J."/>
            <person name="Zahm M."/>
            <person name="Cabau C."/>
            <person name="Klopp C."/>
            <person name="Iampietro C."/>
            <person name="Roques C."/>
            <person name="Bouchez O."/>
            <person name="Castinel A."/>
            <person name="Donnadieu C."/>
            <person name="Parrinello H."/>
            <person name="Poncet C."/>
            <person name="Belmonte E."/>
            <person name="Gautier V."/>
            <person name="Avarre J.-C."/>
            <person name="Dugue R."/>
            <person name="Gustiano R."/>
            <person name="Ha T.T.T."/>
            <person name="Campet M."/>
            <person name="Sriphairoj K."/>
            <person name="Ribolli J."/>
            <person name="de Almeida F.L."/>
            <person name="Desvignes T."/>
            <person name="Postlethwait J.H."/>
            <person name="Bucao C.F."/>
            <person name="Robinson-Rechavi M."/>
            <person name="Bobe J."/>
            <person name="Herpin A."/>
            <person name="Guiguen Y."/>
        </authorList>
    </citation>
    <scope>NUCLEOTIDE SEQUENCE [LARGE SCALE GENOMIC DNA]</scope>
    <source>
        <strain evidence="1">YG-Dec2019</strain>
    </source>
</reference>
<gene>
    <name evidence="1" type="ORF">PGIGA_G00176930</name>
</gene>
<proteinExistence type="predicted"/>